<evidence type="ECO:0000313" key="4">
    <source>
        <dbReference type="Proteomes" id="UP001415857"/>
    </source>
</evidence>
<dbReference type="GO" id="GO:0004722">
    <property type="term" value="F:protein serine/threonine phosphatase activity"/>
    <property type="evidence" value="ECO:0007669"/>
    <property type="project" value="UniProtKB-EC"/>
</dbReference>
<protein>
    <recommendedName>
        <fullName evidence="1">Protein phosphatase</fullName>
        <ecNumber evidence="1">3.1.3.16</ecNumber>
    </recommendedName>
</protein>
<keyword evidence="1" id="KW-0378">Hydrolase</keyword>
<dbReference type="PANTHER" id="PTHR12320:SF14">
    <property type="entry name" value="PROTEIN PHOSPHATASE"/>
    <property type="match status" value="1"/>
</dbReference>
<dbReference type="SUPFAM" id="SSF81606">
    <property type="entry name" value="PP2C-like"/>
    <property type="match status" value="1"/>
</dbReference>
<comment type="catalytic activity">
    <reaction evidence="1">
        <text>O-phospho-L-threonyl-[protein] + H2O = L-threonyl-[protein] + phosphate</text>
        <dbReference type="Rhea" id="RHEA:47004"/>
        <dbReference type="Rhea" id="RHEA-COMP:11060"/>
        <dbReference type="Rhea" id="RHEA-COMP:11605"/>
        <dbReference type="ChEBI" id="CHEBI:15377"/>
        <dbReference type="ChEBI" id="CHEBI:30013"/>
        <dbReference type="ChEBI" id="CHEBI:43474"/>
        <dbReference type="ChEBI" id="CHEBI:61977"/>
        <dbReference type="EC" id="3.1.3.16"/>
    </reaction>
</comment>
<keyword evidence="1" id="KW-0479">Metal-binding</keyword>
<dbReference type="InterPro" id="IPR036457">
    <property type="entry name" value="PPM-type-like_dom_sf"/>
</dbReference>
<comment type="caution">
    <text evidence="3">The sequence shown here is derived from an EMBL/GenBank/DDBJ whole genome shotgun (WGS) entry which is preliminary data.</text>
</comment>
<dbReference type="GO" id="GO:0046872">
    <property type="term" value="F:metal ion binding"/>
    <property type="evidence" value="ECO:0007669"/>
    <property type="project" value="UniProtKB-UniRule"/>
</dbReference>
<comment type="similarity">
    <text evidence="1">Belongs to the PP2C family.</text>
</comment>
<dbReference type="AlphaFoldDB" id="A0AAP0RF81"/>
<dbReference type="PANTHER" id="PTHR12320">
    <property type="entry name" value="PROTEIN PHOSPHATASE 2C"/>
    <property type="match status" value="1"/>
</dbReference>
<accession>A0AAP0RF81</accession>
<dbReference type="EMBL" id="JBBPBK010000011">
    <property type="protein sequence ID" value="KAK9275731.1"/>
    <property type="molecule type" value="Genomic_DNA"/>
</dbReference>
<name>A0AAP0RF81_LIQFO</name>
<dbReference type="InterPro" id="IPR001932">
    <property type="entry name" value="PPM-type_phosphatase-like_dom"/>
</dbReference>
<gene>
    <name evidence="3" type="ORF">L1049_022999</name>
</gene>
<comment type="cofactor">
    <cofactor evidence="1">
        <name>Mg(2+)</name>
        <dbReference type="ChEBI" id="CHEBI:18420"/>
    </cofactor>
</comment>
<dbReference type="Gene3D" id="3.60.40.10">
    <property type="entry name" value="PPM-type phosphatase domain"/>
    <property type="match status" value="2"/>
</dbReference>
<keyword evidence="1" id="KW-0464">Manganese</keyword>
<comment type="catalytic activity">
    <reaction evidence="1">
        <text>O-phospho-L-seryl-[protein] + H2O = L-seryl-[protein] + phosphate</text>
        <dbReference type="Rhea" id="RHEA:20629"/>
        <dbReference type="Rhea" id="RHEA-COMP:9863"/>
        <dbReference type="Rhea" id="RHEA-COMP:11604"/>
        <dbReference type="ChEBI" id="CHEBI:15377"/>
        <dbReference type="ChEBI" id="CHEBI:29999"/>
        <dbReference type="ChEBI" id="CHEBI:43474"/>
        <dbReference type="ChEBI" id="CHEBI:83421"/>
        <dbReference type="EC" id="3.1.3.16"/>
    </reaction>
</comment>
<dbReference type="SMART" id="SM00332">
    <property type="entry name" value="PP2Cc"/>
    <property type="match status" value="1"/>
</dbReference>
<feature type="domain" description="PPM-type phosphatase" evidence="2">
    <location>
        <begin position="10"/>
        <end position="246"/>
    </location>
</feature>
<evidence type="ECO:0000313" key="3">
    <source>
        <dbReference type="EMBL" id="KAK9275731.1"/>
    </source>
</evidence>
<dbReference type="EC" id="3.1.3.16" evidence="1"/>
<comment type="cofactor">
    <cofactor evidence="1">
        <name>Mn(2+)</name>
        <dbReference type="ChEBI" id="CHEBI:29035"/>
    </cofactor>
</comment>
<reference evidence="3 4" key="1">
    <citation type="journal article" date="2024" name="Plant J.">
        <title>Genome sequences and population genomics reveal climatic adaptation and genomic divergence between two closely related sweetgum species.</title>
        <authorList>
            <person name="Xu W.Q."/>
            <person name="Ren C.Q."/>
            <person name="Zhang X.Y."/>
            <person name="Comes H.P."/>
            <person name="Liu X.H."/>
            <person name="Li Y.G."/>
            <person name="Kettle C.J."/>
            <person name="Jalonen R."/>
            <person name="Gaisberger H."/>
            <person name="Ma Y.Z."/>
            <person name="Qiu Y.X."/>
        </authorList>
    </citation>
    <scope>NUCLEOTIDE SEQUENCE [LARGE SCALE GENOMIC DNA]</scope>
    <source>
        <strain evidence="3">Hangzhou</strain>
    </source>
</reference>
<dbReference type="Pfam" id="PF13672">
    <property type="entry name" value="PP2C_2"/>
    <property type="match status" value="1"/>
</dbReference>
<evidence type="ECO:0000259" key="2">
    <source>
        <dbReference type="PROSITE" id="PS51746"/>
    </source>
</evidence>
<dbReference type="Proteomes" id="UP001415857">
    <property type="component" value="Unassembled WGS sequence"/>
</dbReference>
<proteinExistence type="inferred from homology"/>
<dbReference type="InterPro" id="IPR039123">
    <property type="entry name" value="PPTC7"/>
</dbReference>
<dbReference type="SMART" id="SM00331">
    <property type="entry name" value="PP2C_SIG"/>
    <property type="match status" value="1"/>
</dbReference>
<keyword evidence="1" id="KW-0460">Magnesium</keyword>
<organism evidence="3 4">
    <name type="scientific">Liquidambar formosana</name>
    <name type="common">Formosan gum</name>
    <dbReference type="NCBI Taxonomy" id="63359"/>
    <lineage>
        <taxon>Eukaryota</taxon>
        <taxon>Viridiplantae</taxon>
        <taxon>Streptophyta</taxon>
        <taxon>Embryophyta</taxon>
        <taxon>Tracheophyta</taxon>
        <taxon>Spermatophyta</taxon>
        <taxon>Magnoliopsida</taxon>
        <taxon>eudicotyledons</taxon>
        <taxon>Gunneridae</taxon>
        <taxon>Pentapetalae</taxon>
        <taxon>Saxifragales</taxon>
        <taxon>Altingiaceae</taxon>
        <taxon>Liquidambar</taxon>
    </lineage>
</organism>
<keyword evidence="4" id="KW-1185">Reference proteome</keyword>
<keyword evidence="1" id="KW-0904">Protein phosphatase</keyword>
<dbReference type="PROSITE" id="PS51746">
    <property type="entry name" value="PPM_2"/>
    <property type="match status" value="1"/>
</dbReference>
<evidence type="ECO:0000256" key="1">
    <source>
        <dbReference type="RuleBase" id="RU366020"/>
    </source>
</evidence>
<sequence length="249" mass="26877">MSEEKRLKMVAGAFNIPNERYSKPQGDDAHFICVDRETIGVADGVGSWARKGVDAGQYARKLMSNCVDAIQNEAKAVDPKWVLTQAYEKTDVEGSSTACIITIRDHFLHAANVGDSGFVLIKKGSSVYQSPIQVRSFNHPYQLGKESDGPSSAQVLKIPVKAGDVIVAGTDGLFDNMFANQIEDIVKMGVEDGVAPEQMAWAIAEHAYHNSVDAEANTPIMEASFKAGKPRSGGKIDDITVLVAYIVDS</sequence>